<dbReference type="Proteomes" id="UP000002035">
    <property type="component" value="Unassembled WGS sequence"/>
</dbReference>
<keyword evidence="3 4" id="KW-0408">Iron</keyword>
<name>C5FYQ2_ARTOC</name>
<reference evidence="7" key="1">
    <citation type="journal article" date="2012" name="MBio">
        <title>Comparative genome analysis of Trichophyton rubrum and related dermatophytes reveals candidate genes involved in infection.</title>
        <authorList>
            <person name="Martinez D.A."/>
            <person name="Oliver B.G."/>
            <person name="Graeser Y."/>
            <person name="Goldberg J.M."/>
            <person name="Li W."/>
            <person name="Martinez-Rossi N.M."/>
            <person name="Monod M."/>
            <person name="Shelest E."/>
            <person name="Barton R.C."/>
            <person name="Birch E."/>
            <person name="Brakhage A.A."/>
            <person name="Chen Z."/>
            <person name="Gurr S.J."/>
            <person name="Heiman D."/>
            <person name="Heitman J."/>
            <person name="Kosti I."/>
            <person name="Rossi A."/>
            <person name="Saif S."/>
            <person name="Samalova M."/>
            <person name="Saunders C.W."/>
            <person name="Shea T."/>
            <person name="Summerbell R.C."/>
            <person name="Xu J."/>
            <person name="Young S."/>
            <person name="Zeng Q."/>
            <person name="Birren B.W."/>
            <person name="Cuomo C.A."/>
            <person name="White T.C."/>
        </authorList>
    </citation>
    <scope>NUCLEOTIDE SEQUENCE [LARGE SCALE GENOMIC DNA]</scope>
    <source>
        <strain evidence="7">ATCC MYA-4605 / CBS 113480</strain>
    </source>
</reference>
<dbReference type="InterPro" id="IPR037217">
    <property type="entry name" value="Trp/Indoleamine_2_3_dOase-like"/>
</dbReference>
<dbReference type="GO" id="GO:0033754">
    <property type="term" value="F:indoleamine 2,3-dioxygenase activity"/>
    <property type="evidence" value="ECO:0007669"/>
    <property type="project" value="UniProtKB-EC"/>
</dbReference>
<dbReference type="GO" id="GO:0020037">
    <property type="term" value="F:heme binding"/>
    <property type="evidence" value="ECO:0007669"/>
    <property type="project" value="UniProtKB-UniRule"/>
</dbReference>
<evidence type="ECO:0000256" key="3">
    <source>
        <dbReference type="ARBA" id="ARBA00023004"/>
    </source>
</evidence>
<dbReference type="Gene3D" id="1.20.58.480">
    <property type="match status" value="1"/>
</dbReference>
<keyword evidence="4 5" id="KW-0349">Heme</keyword>
<comment type="catalytic activity">
    <reaction evidence="5">
        <text>L-tryptophan + O2 = N-formyl-L-kynurenine</text>
        <dbReference type="Rhea" id="RHEA:24536"/>
        <dbReference type="ChEBI" id="CHEBI:15379"/>
        <dbReference type="ChEBI" id="CHEBI:57912"/>
        <dbReference type="ChEBI" id="CHEBI:58629"/>
    </reaction>
</comment>
<keyword evidence="5" id="KW-0560">Oxidoreductase</keyword>
<evidence type="ECO:0000256" key="5">
    <source>
        <dbReference type="RuleBase" id="RU369119"/>
    </source>
</evidence>
<dbReference type="eggNOG" id="ENOG502QSE1">
    <property type="taxonomic scope" value="Eukaryota"/>
</dbReference>
<dbReference type="EC" id="1.13.11.52" evidence="5"/>
<protein>
    <recommendedName>
        <fullName evidence="5">Indoleamine 2,3-dioxygenase</fullName>
        <ecNumber evidence="5">1.13.11.52</ecNumber>
    </recommendedName>
</protein>
<evidence type="ECO:0000256" key="4">
    <source>
        <dbReference type="PIRSR" id="PIRSR600898-1"/>
    </source>
</evidence>
<keyword evidence="5 6" id="KW-0223">Dioxygenase</keyword>
<keyword evidence="2 4" id="KW-0479">Metal-binding</keyword>
<proteinExistence type="inferred from homology"/>
<dbReference type="OMA" id="VPLMDNF"/>
<sequence length="487" mass="54751">MKPVGSSTQCEVVVDDARLDDVSLHPFLVSTSRGFLPLRNPLVTLPKEFDVLESLLQRMPIKTASGEPGLLAEGKLGDVVDKEFPDLTAQIDVYKDNLHVITALYRDYSFLAEGYLLEPCHRQFMESKDYGIGRPFLPKQIAGPFVKCAEIAGFKPYLEFSSYVLLNYRLENPAAGLEFSNLRLIRAFEHGLDPASSESGFILVHLTMVKHSGPLVQGVLKAFEAASEATASCGTIEQRKLLNEGLSTLVDALANLNSLMKIIYQKSKPTEYNNFRTFMFGITSNSMFPDGVIYEGCNDNKPMFFRGETGANDAMVPLMDNFLQIPMPDTPLTVILDEFSEYRSDKHKDFLNYVKERGLQLEIKKFALDRLGAASPGDVRDALRKSRGLWLQILDQVREFRWRHWNLVKEYILKRSDHPTATGGSPIVTWLPNQLEAVLDDMIQVHAAALEDDPTGLGKTCDNIMEVVLRQKETLKKEVEKYCAERG</sequence>
<comment type="function">
    <text evidence="5">Produces N-formyl-kynurenine through the oxidation of tryptophan.</text>
</comment>
<gene>
    <name evidence="6" type="ORF">MCYG_07469</name>
</gene>
<comment type="similarity">
    <text evidence="1 5">Belongs to the indoleamine 2,3-dioxygenase family.</text>
</comment>
<dbReference type="OrthoDB" id="10262710at2759"/>
<accession>C5FYQ2</accession>
<dbReference type="GeneID" id="9225773"/>
<dbReference type="STRING" id="554155.C5FYQ2"/>
<evidence type="ECO:0000313" key="7">
    <source>
        <dbReference type="Proteomes" id="UP000002035"/>
    </source>
</evidence>
<evidence type="ECO:0000256" key="1">
    <source>
        <dbReference type="ARBA" id="ARBA00007119"/>
    </source>
</evidence>
<dbReference type="SUPFAM" id="SSF140959">
    <property type="entry name" value="Indolic compounds 2,3-dioxygenase-like"/>
    <property type="match status" value="1"/>
</dbReference>
<dbReference type="PANTHER" id="PTHR28657:SF3">
    <property type="entry name" value="INDOLEAMINE 2,3-DIOXYGENASE"/>
    <property type="match status" value="1"/>
</dbReference>
<organism evidence="6 7">
    <name type="scientific">Arthroderma otae (strain ATCC MYA-4605 / CBS 113480)</name>
    <name type="common">Microsporum canis</name>
    <dbReference type="NCBI Taxonomy" id="554155"/>
    <lineage>
        <taxon>Eukaryota</taxon>
        <taxon>Fungi</taxon>
        <taxon>Dikarya</taxon>
        <taxon>Ascomycota</taxon>
        <taxon>Pezizomycotina</taxon>
        <taxon>Eurotiomycetes</taxon>
        <taxon>Eurotiomycetidae</taxon>
        <taxon>Onygenales</taxon>
        <taxon>Arthrodermataceae</taxon>
        <taxon>Microsporum</taxon>
    </lineage>
</organism>
<dbReference type="AlphaFoldDB" id="C5FYQ2"/>
<dbReference type="GO" id="GO:0046872">
    <property type="term" value="F:metal ion binding"/>
    <property type="evidence" value="ECO:0007669"/>
    <property type="project" value="UniProtKB-UniRule"/>
</dbReference>
<dbReference type="Pfam" id="PF01231">
    <property type="entry name" value="IDO"/>
    <property type="match status" value="1"/>
</dbReference>
<dbReference type="GO" id="GO:0019441">
    <property type="term" value="P:L-tryptophan catabolic process to kynurenine"/>
    <property type="evidence" value="ECO:0007669"/>
    <property type="project" value="UniProtKB-UniRule"/>
</dbReference>
<keyword evidence="7" id="KW-1185">Reference proteome</keyword>
<evidence type="ECO:0000313" key="6">
    <source>
        <dbReference type="EMBL" id="EEQ34650.1"/>
    </source>
</evidence>
<feature type="binding site" description="proximal binding residue" evidence="4">
    <location>
        <position position="404"/>
    </location>
    <ligand>
        <name>heme b</name>
        <dbReference type="ChEBI" id="CHEBI:60344"/>
    </ligand>
    <ligandPart>
        <name>Fe</name>
        <dbReference type="ChEBI" id="CHEBI:18248"/>
    </ligandPart>
</feature>
<evidence type="ECO:0000256" key="2">
    <source>
        <dbReference type="ARBA" id="ARBA00022723"/>
    </source>
</evidence>
<dbReference type="RefSeq" id="XP_002843686.1">
    <property type="nucleotide sequence ID" value="XM_002843640.1"/>
</dbReference>
<dbReference type="EMBL" id="DS995707">
    <property type="protein sequence ID" value="EEQ34650.1"/>
    <property type="molecule type" value="Genomic_DNA"/>
</dbReference>
<dbReference type="VEuPathDB" id="FungiDB:MCYG_07469"/>
<dbReference type="InterPro" id="IPR000898">
    <property type="entry name" value="Indolamine_dOase"/>
</dbReference>
<dbReference type="PANTHER" id="PTHR28657">
    <property type="entry name" value="INDOLEAMINE 2,3-DIOXYGENASE"/>
    <property type="match status" value="1"/>
</dbReference>
<dbReference type="HOGENOM" id="CLU_033932_0_0_1"/>